<evidence type="ECO:0000313" key="3">
    <source>
        <dbReference type="Proteomes" id="UP001163046"/>
    </source>
</evidence>
<name>A0A9W9YIR9_9CNID</name>
<gene>
    <name evidence="2" type="ORF">OS493_034789</name>
</gene>
<evidence type="ECO:0000313" key="2">
    <source>
        <dbReference type="EMBL" id="KAJ7351882.1"/>
    </source>
</evidence>
<keyword evidence="3" id="KW-1185">Reference proteome</keyword>
<organism evidence="2 3">
    <name type="scientific">Desmophyllum pertusum</name>
    <dbReference type="NCBI Taxonomy" id="174260"/>
    <lineage>
        <taxon>Eukaryota</taxon>
        <taxon>Metazoa</taxon>
        <taxon>Cnidaria</taxon>
        <taxon>Anthozoa</taxon>
        <taxon>Hexacorallia</taxon>
        <taxon>Scleractinia</taxon>
        <taxon>Caryophylliina</taxon>
        <taxon>Caryophylliidae</taxon>
        <taxon>Desmophyllum</taxon>
    </lineage>
</organism>
<dbReference type="Proteomes" id="UP001163046">
    <property type="component" value="Unassembled WGS sequence"/>
</dbReference>
<accession>A0A9W9YIR9</accession>
<dbReference type="AlphaFoldDB" id="A0A9W9YIR9"/>
<feature type="region of interest" description="Disordered" evidence="1">
    <location>
        <begin position="1"/>
        <end position="46"/>
    </location>
</feature>
<dbReference type="EMBL" id="MU827351">
    <property type="protein sequence ID" value="KAJ7351882.1"/>
    <property type="molecule type" value="Genomic_DNA"/>
</dbReference>
<feature type="compositionally biased region" description="Polar residues" evidence="1">
    <location>
        <begin position="1"/>
        <end position="14"/>
    </location>
</feature>
<proteinExistence type="predicted"/>
<protein>
    <submittedName>
        <fullName evidence="2">Uncharacterized protein</fullName>
    </submittedName>
</protein>
<sequence length="99" mass="11098">MPTPQSTRNSTDSPKSVAHDVSRLDGCLPNKAGKEREENGIIQDKGNDRSLNYNLVDASEERKEIIGQHTSEEAEEKKRVSQRAVPERMKIKVVLKKGI</sequence>
<reference evidence="2" key="1">
    <citation type="submission" date="2023-01" db="EMBL/GenBank/DDBJ databases">
        <title>Genome assembly of the deep-sea coral Lophelia pertusa.</title>
        <authorList>
            <person name="Herrera S."/>
            <person name="Cordes E."/>
        </authorList>
    </citation>
    <scope>NUCLEOTIDE SEQUENCE</scope>
    <source>
        <strain evidence="2">USNM1676648</strain>
        <tissue evidence="2">Polyp</tissue>
    </source>
</reference>
<comment type="caution">
    <text evidence="2">The sequence shown here is derived from an EMBL/GenBank/DDBJ whole genome shotgun (WGS) entry which is preliminary data.</text>
</comment>
<evidence type="ECO:0000256" key="1">
    <source>
        <dbReference type="SAM" id="MobiDB-lite"/>
    </source>
</evidence>